<dbReference type="AlphaFoldDB" id="A0A922MI26"/>
<gene>
    <name evidence="2" type="ORF">HF086_016233</name>
</gene>
<evidence type="ECO:0000313" key="2">
    <source>
        <dbReference type="EMBL" id="KAH9637211.1"/>
    </source>
</evidence>
<proteinExistence type="predicted"/>
<protein>
    <submittedName>
        <fullName evidence="2">Uncharacterized protein</fullName>
    </submittedName>
</protein>
<organism evidence="2 3">
    <name type="scientific">Spodoptera exigua</name>
    <name type="common">Beet armyworm</name>
    <name type="synonym">Noctua fulgens</name>
    <dbReference type="NCBI Taxonomy" id="7107"/>
    <lineage>
        <taxon>Eukaryota</taxon>
        <taxon>Metazoa</taxon>
        <taxon>Ecdysozoa</taxon>
        <taxon>Arthropoda</taxon>
        <taxon>Hexapoda</taxon>
        <taxon>Insecta</taxon>
        <taxon>Pterygota</taxon>
        <taxon>Neoptera</taxon>
        <taxon>Endopterygota</taxon>
        <taxon>Lepidoptera</taxon>
        <taxon>Glossata</taxon>
        <taxon>Ditrysia</taxon>
        <taxon>Noctuoidea</taxon>
        <taxon>Noctuidae</taxon>
        <taxon>Amphipyrinae</taxon>
        <taxon>Spodoptera</taxon>
    </lineage>
</organism>
<dbReference type="EMBL" id="JACEFF010000449">
    <property type="protein sequence ID" value="KAH9637211.1"/>
    <property type="molecule type" value="Genomic_DNA"/>
</dbReference>
<keyword evidence="1" id="KW-0732">Signal</keyword>
<evidence type="ECO:0000256" key="1">
    <source>
        <dbReference type="SAM" id="SignalP"/>
    </source>
</evidence>
<dbReference type="Proteomes" id="UP000814243">
    <property type="component" value="Unassembled WGS sequence"/>
</dbReference>
<feature type="chain" id="PRO_5038078775" evidence="1">
    <location>
        <begin position="24"/>
        <end position="322"/>
    </location>
</feature>
<reference evidence="2" key="1">
    <citation type="journal article" date="2021" name="G3 (Bethesda)">
        <title>Genome and transcriptome analysis of the beet armyworm Spodoptera exigua reveals targets for pest control. .</title>
        <authorList>
            <person name="Simon S."/>
            <person name="Breeschoten T."/>
            <person name="Jansen H.J."/>
            <person name="Dirks R.P."/>
            <person name="Schranz M.E."/>
            <person name="Ros V.I.D."/>
        </authorList>
    </citation>
    <scope>NUCLEOTIDE SEQUENCE</scope>
    <source>
        <strain evidence="2">TB_SE_WUR_2020</strain>
    </source>
</reference>
<evidence type="ECO:0000313" key="3">
    <source>
        <dbReference type="Proteomes" id="UP000814243"/>
    </source>
</evidence>
<sequence length="322" mass="37123">MQVFHLSFLVALIIINQVDNAIARQFQYRIPRYGEETDMNSLESSVTNTKLSNTEVSEIDQQNEPKETDEMDVSTTQANTENQDIGKNETSSEIYETQNKHKVQINEDETYQSEVENKIYDVFNNTDEADSYNHEQSGTQFENNAQTLKQQEVAQPYVQNVQYERPSLVSMPIPTQIPVNLEMKFGDQDSNNQESVGNPDLITPYNNFPPARGLIPEANCQPNSENSIYYAPKLPQLHNRYPGITENRGSYQLGNIPTFAKTLQMIILSNLEHVRVIDPYVRINKRLVRKYLLQHRPSQPLFTDCIYNNPHNGRVWSRLLYG</sequence>
<name>A0A922MI26_SPOEX</name>
<feature type="signal peptide" evidence="1">
    <location>
        <begin position="1"/>
        <end position="23"/>
    </location>
</feature>
<accession>A0A922MI26</accession>
<comment type="caution">
    <text evidence="2">The sequence shown here is derived from an EMBL/GenBank/DDBJ whole genome shotgun (WGS) entry which is preliminary data.</text>
</comment>